<gene>
    <name evidence="1" type="ORF">RB24_22715</name>
</gene>
<dbReference type="Proteomes" id="UP000248631">
    <property type="component" value="Unassembled WGS sequence"/>
</dbReference>
<accession>A0ABX9BW45</accession>
<organism evidence="1 2">
    <name type="scientific">Herbaspirillum rubrisubalbicans</name>
    <dbReference type="NCBI Taxonomy" id="80842"/>
    <lineage>
        <taxon>Bacteria</taxon>
        <taxon>Pseudomonadati</taxon>
        <taxon>Pseudomonadota</taxon>
        <taxon>Betaproteobacteria</taxon>
        <taxon>Burkholderiales</taxon>
        <taxon>Oxalobacteraceae</taxon>
        <taxon>Herbaspirillum</taxon>
    </lineage>
</organism>
<dbReference type="RefSeq" id="WP_112069776.1">
    <property type="nucleotide sequence ID" value="NZ_JUGD01000030.1"/>
</dbReference>
<name>A0ABX9BW45_9BURK</name>
<comment type="caution">
    <text evidence="1">The sequence shown here is derived from an EMBL/GenBank/DDBJ whole genome shotgun (WGS) entry which is preliminary data.</text>
</comment>
<protein>
    <submittedName>
        <fullName evidence="1">Uncharacterized protein</fullName>
    </submittedName>
</protein>
<sequence length="136" mass="16068">MADKEYWVRVISDFYLLGEIDLFFWYELIGLVSYDEDDNSLEKSTERRLNDAIDLATYLLETGDFEMGRTCSSSERQISYVKFVGDRQSYFELLREDIRVNGLDHFETGIRYWISKINGRRMISPPPPALKALFER</sequence>
<proteinExistence type="predicted"/>
<evidence type="ECO:0000313" key="2">
    <source>
        <dbReference type="Proteomes" id="UP000248631"/>
    </source>
</evidence>
<reference evidence="1 2" key="1">
    <citation type="submission" date="2014-12" db="EMBL/GenBank/DDBJ databases">
        <title>Complete genome sequence of Herbaspirillum rubrisubalbicans Os38.</title>
        <authorList>
            <person name="Chen M."/>
            <person name="An Q."/>
        </authorList>
    </citation>
    <scope>NUCLEOTIDE SEQUENCE [LARGE SCALE GENOMIC DNA]</scope>
    <source>
        <strain evidence="1 2">Os38</strain>
    </source>
</reference>
<evidence type="ECO:0000313" key="1">
    <source>
        <dbReference type="EMBL" id="RAM62004.1"/>
    </source>
</evidence>
<keyword evidence="2" id="KW-1185">Reference proteome</keyword>
<dbReference type="EMBL" id="JUGD01000030">
    <property type="protein sequence ID" value="RAM62004.1"/>
    <property type="molecule type" value="Genomic_DNA"/>
</dbReference>